<dbReference type="GO" id="GO:0061665">
    <property type="term" value="F:SUMO ligase activity"/>
    <property type="evidence" value="ECO:0007669"/>
    <property type="project" value="TreeGrafter"/>
</dbReference>
<dbReference type="PROSITE" id="PS51044">
    <property type="entry name" value="ZF_SP_RING"/>
    <property type="match status" value="1"/>
</dbReference>
<dbReference type="Proteomes" id="UP000186922">
    <property type="component" value="Unassembled WGS sequence"/>
</dbReference>
<evidence type="ECO:0000259" key="5">
    <source>
        <dbReference type="PROSITE" id="PS51044"/>
    </source>
</evidence>
<dbReference type="InterPro" id="IPR004181">
    <property type="entry name" value="Znf_MIZ"/>
</dbReference>
<evidence type="ECO:0000313" key="6">
    <source>
        <dbReference type="EMBL" id="GAU97726.1"/>
    </source>
</evidence>
<evidence type="ECO:0000256" key="2">
    <source>
        <dbReference type="ARBA" id="ARBA00022771"/>
    </source>
</evidence>
<keyword evidence="1" id="KW-0479">Metal-binding</keyword>
<proteinExistence type="predicted"/>
<protein>
    <recommendedName>
        <fullName evidence="5">SP-RING-type domain-containing protein</fullName>
    </recommendedName>
</protein>
<reference evidence="6 7" key="1">
    <citation type="journal article" date="2016" name="Nat. Commun.">
        <title>Extremotolerant tardigrade genome and improved radiotolerance of human cultured cells by tardigrade-unique protein.</title>
        <authorList>
            <person name="Hashimoto T."/>
            <person name="Horikawa D.D."/>
            <person name="Saito Y."/>
            <person name="Kuwahara H."/>
            <person name="Kozuka-Hata H."/>
            <person name="Shin-I T."/>
            <person name="Minakuchi Y."/>
            <person name="Ohishi K."/>
            <person name="Motoyama A."/>
            <person name="Aizu T."/>
            <person name="Enomoto A."/>
            <person name="Kondo K."/>
            <person name="Tanaka S."/>
            <person name="Hara Y."/>
            <person name="Koshikawa S."/>
            <person name="Sagara H."/>
            <person name="Miura T."/>
            <person name="Yokobori S."/>
            <person name="Miyagawa K."/>
            <person name="Suzuki Y."/>
            <person name="Kubo T."/>
            <person name="Oyama M."/>
            <person name="Kohara Y."/>
            <person name="Fujiyama A."/>
            <person name="Arakawa K."/>
            <person name="Katayama T."/>
            <person name="Toyoda A."/>
            <person name="Kunieda T."/>
        </authorList>
    </citation>
    <scope>NUCLEOTIDE SEQUENCE [LARGE SCALE GENOMIC DNA]</scope>
    <source>
        <strain evidence="6 7">YOKOZUNA-1</strain>
    </source>
</reference>
<dbReference type="Gene3D" id="3.30.40.10">
    <property type="entry name" value="Zinc/RING finger domain, C3HC4 (zinc finger)"/>
    <property type="match status" value="1"/>
</dbReference>
<dbReference type="GO" id="GO:0008270">
    <property type="term" value="F:zinc ion binding"/>
    <property type="evidence" value="ECO:0007669"/>
    <property type="project" value="UniProtKB-KW"/>
</dbReference>
<name>A0A1D1V7S6_RAMVA</name>
<dbReference type="GO" id="GO:0016925">
    <property type="term" value="P:protein sumoylation"/>
    <property type="evidence" value="ECO:0007669"/>
    <property type="project" value="TreeGrafter"/>
</dbReference>
<keyword evidence="2 4" id="KW-0863">Zinc-finger</keyword>
<dbReference type="GO" id="GO:0000785">
    <property type="term" value="C:chromatin"/>
    <property type="evidence" value="ECO:0007669"/>
    <property type="project" value="TreeGrafter"/>
</dbReference>
<evidence type="ECO:0000313" key="7">
    <source>
        <dbReference type="Proteomes" id="UP000186922"/>
    </source>
</evidence>
<sequence>MDTIELVLNSLLGPNKDIEPLDKISLSLTCPITYTKMKVACKGSRCRHATCFEGASFLQMHQQSGEPRWKCAVCKEIVHWYNLRSDELMQYLIEQFPDCDKVEAKLQDGVLSFHGIPADPDVDDDEDGMD</sequence>
<keyword evidence="7" id="KW-1185">Reference proteome</keyword>
<evidence type="ECO:0000256" key="4">
    <source>
        <dbReference type="PROSITE-ProRule" id="PRU00452"/>
    </source>
</evidence>
<dbReference type="Pfam" id="PF02891">
    <property type="entry name" value="zf-MIZ"/>
    <property type="match status" value="1"/>
</dbReference>
<comment type="caution">
    <text evidence="6">The sequence shown here is derived from an EMBL/GenBank/DDBJ whole genome shotgun (WGS) entry which is preliminary data.</text>
</comment>
<dbReference type="SUPFAM" id="SSF57850">
    <property type="entry name" value="RING/U-box"/>
    <property type="match status" value="1"/>
</dbReference>
<gene>
    <name evidence="6" type="primary">RvY_08973-1</name>
    <name evidence="6" type="synonym">RvY_08973.1</name>
    <name evidence="6" type="ORF">RvY_08973</name>
</gene>
<dbReference type="EMBL" id="BDGG01000004">
    <property type="protein sequence ID" value="GAU97726.1"/>
    <property type="molecule type" value="Genomic_DNA"/>
</dbReference>
<dbReference type="OrthoDB" id="6510781at2759"/>
<dbReference type="InterPro" id="IPR013083">
    <property type="entry name" value="Znf_RING/FYVE/PHD"/>
</dbReference>
<feature type="domain" description="SP-RING-type" evidence="5">
    <location>
        <begin position="14"/>
        <end position="101"/>
    </location>
</feature>
<organism evidence="6 7">
    <name type="scientific">Ramazzottius varieornatus</name>
    <name type="common">Water bear</name>
    <name type="synonym">Tardigrade</name>
    <dbReference type="NCBI Taxonomy" id="947166"/>
    <lineage>
        <taxon>Eukaryota</taxon>
        <taxon>Metazoa</taxon>
        <taxon>Ecdysozoa</taxon>
        <taxon>Tardigrada</taxon>
        <taxon>Eutardigrada</taxon>
        <taxon>Parachela</taxon>
        <taxon>Hypsibioidea</taxon>
        <taxon>Ramazzottiidae</taxon>
        <taxon>Ramazzottius</taxon>
    </lineage>
</organism>
<dbReference type="PANTHER" id="PTHR10782">
    <property type="entry name" value="ZINC FINGER MIZ DOMAIN-CONTAINING PROTEIN"/>
    <property type="match status" value="1"/>
</dbReference>
<dbReference type="PANTHER" id="PTHR10782:SF4">
    <property type="entry name" value="TONALLI, ISOFORM E"/>
    <property type="match status" value="1"/>
</dbReference>
<dbReference type="STRING" id="947166.A0A1D1V7S6"/>
<dbReference type="AlphaFoldDB" id="A0A1D1V7S6"/>
<accession>A0A1D1V7S6</accession>
<evidence type="ECO:0000256" key="3">
    <source>
        <dbReference type="ARBA" id="ARBA00022833"/>
    </source>
</evidence>
<evidence type="ECO:0000256" key="1">
    <source>
        <dbReference type="ARBA" id="ARBA00022723"/>
    </source>
</evidence>
<keyword evidence="3" id="KW-0862">Zinc</keyword>